<evidence type="ECO:0000256" key="1">
    <source>
        <dbReference type="ARBA" id="ARBA00023015"/>
    </source>
</evidence>
<dbReference type="Gene3D" id="2.10.109.10">
    <property type="entry name" value="Umud Fragment, subunit A"/>
    <property type="match status" value="1"/>
</dbReference>
<dbReference type="SUPFAM" id="SSF47413">
    <property type="entry name" value="lambda repressor-like DNA-binding domains"/>
    <property type="match status" value="1"/>
</dbReference>
<dbReference type="GO" id="GO:0003677">
    <property type="term" value="F:DNA binding"/>
    <property type="evidence" value="ECO:0007669"/>
    <property type="project" value="UniProtKB-KW"/>
</dbReference>
<evidence type="ECO:0000259" key="4">
    <source>
        <dbReference type="PROSITE" id="PS50943"/>
    </source>
</evidence>
<proteinExistence type="predicted"/>
<dbReference type="InterPro" id="IPR039418">
    <property type="entry name" value="LexA-like"/>
</dbReference>
<keyword evidence="1" id="KW-0805">Transcription regulation</keyword>
<evidence type="ECO:0000256" key="2">
    <source>
        <dbReference type="ARBA" id="ARBA00023125"/>
    </source>
</evidence>
<dbReference type="InterPro" id="IPR036286">
    <property type="entry name" value="LexA/Signal_pep-like_sf"/>
</dbReference>
<dbReference type="InterPro" id="IPR010982">
    <property type="entry name" value="Lambda_DNA-bd_dom_sf"/>
</dbReference>
<dbReference type="PROSITE" id="PS50943">
    <property type="entry name" value="HTH_CROC1"/>
    <property type="match status" value="1"/>
</dbReference>
<evidence type="ECO:0000313" key="5">
    <source>
        <dbReference type="EMBL" id="HAG2208843.1"/>
    </source>
</evidence>
<dbReference type="SUPFAM" id="SSF51306">
    <property type="entry name" value="LexA/Signal peptidase"/>
    <property type="match status" value="1"/>
</dbReference>
<organism evidence="5">
    <name type="scientific">Salmonella enterica</name>
    <name type="common">Salmonella choleraesuis</name>
    <dbReference type="NCBI Taxonomy" id="28901"/>
    <lineage>
        <taxon>Bacteria</taxon>
        <taxon>Pseudomonadati</taxon>
        <taxon>Pseudomonadota</taxon>
        <taxon>Gammaproteobacteria</taxon>
        <taxon>Enterobacterales</taxon>
        <taxon>Enterobacteriaceae</taxon>
        <taxon>Salmonella</taxon>
    </lineage>
</organism>
<dbReference type="AlphaFoldDB" id="A0A759WAL4"/>
<dbReference type="SMART" id="SM00530">
    <property type="entry name" value="HTH_XRE"/>
    <property type="match status" value="1"/>
</dbReference>
<dbReference type="PANTHER" id="PTHR40661:SF3">
    <property type="entry name" value="FELS-1 PROPHAGE TRANSCRIPTIONAL REGULATOR"/>
    <property type="match status" value="1"/>
</dbReference>
<dbReference type="Gene3D" id="1.10.260.40">
    <property type="entry name" value="lambda repressor-like DNA-binding domains"/>
    <property type="match status" value="1"/>
</dbReference>
<feature type="domain" description="HTH cro/C1-type" evidence="4">
    <location>
        <begin position="10"/>
        <end position="62"/>
    </location>
</feature>
<dbReference type="InterPro" id="IPR015927">
    <property type="entry name" value="Peptidase_S24_S26A/B/C"/>
</dbReference>
<gene>
    <name evidence="5" type="ORF">G8V49_001048</name>
</gene>
<keyword evidence="2" id="KW-0238">DNA-binding</keyword>
<dbReference type="PANTHER" id="PTHR40661">
    <property type="match status" value="1"/>
</dbReference>
<sequence>MILGSFSERLAYAMEHAGYTQGALAKAVGMAQSSINQLLTKASGSRKTVEIANVLGVRAEWLATGVSPMVATTSEDISSVRFVDVQQKDSFTINVMDVEYSCGPGSYNRDFPDIVRSISIEPGYASRVFGGRDASSIKAINAQGDSMEGTIDPEDLVFIDITVKRFEGDGIYAFTYCDTSHIKRLQKVKDHLEVLSDNPAYRTWTIDASEESQLFIDGKVIVTWPMRLRRFS</sequence>
<dbReference type="CDD" id="cd06529">
    <property type="entry name" value="S24_LexA-like"/>
    <property type="match status" value="1"/>
</dbReference>
<protein>
    <submittedName>
        <fullName evidence="5">Helix-turn-helix transcriptional regulator</fullName>
    </submittedName>
</protein>
<dbReference type="EMBL" id="DAAXQP010000002">
    <property type="protein sequence ID" value="HAG2208843.1"/>
    <property type="molecule type" value="Genomic_DNA"/>
</dbReference>
<reference evidence="5" key="1">
    <citation type="journal article" date="2018" name="Genome Biol.">
        <title>SKESA: strategic k-mer extension for scrupulous assemblies.</title>
        <authorList>
            <person name="Souvorov A."/>
            <person name="Agarwala R."/>
            <person name="Lipman D.J."/>
        </authorList>
    </citation>
    <scope>NUCLEOTIDE SEQUENCE</scope>
    <source>
        <strain evidence="5">MA.CK_98/00005752</strain>
    </source>
</reference>
<reference evidence="5" key="2">
    <citation type="submission" date="2020-02" db="EMBL/GenBank/DDBJ databases">
        <authorList>
            <consortium name="NCBI Pathogen Detection Project"/>
        </authorList>
    </citation>
    <scope>NUCLEOTIDE SEQUENCE</scope>
    <source>
        <strain evidence="5">MA.CK_98/00005752</strain>
    </source>
</reference>
<accession>A0A759WAL4</accession>
<name>A0A759WAL4_SALER</name>
<keyword evidence="3" id="KW-0804">Transcription</keyword>
<dbReference type="InterPro" id="IPR001387">
    <property type="entry name" value="Cro/C1-type_HTH"/>
</dbReference>
<comment type="caution">
    <text evidence="5">The sequence shown here is derived from an EMBL/GenBank/DDBJ whole genome shotgun (WGS) entry which is preliminary data.</text>
</comment>
<dbReference type="CDD" id="cd00093">
    <property type="entry name" value="HTH_XRE"/>
    <property type="match status" value="1"/>
</dbReference>
<dbReference type="Pfam" id="PF00717">
    <property type="entry name" value="Peptidase_S24"/>
    <property type="match status" value="1"/>
</dbReference>
<evidence type="ECO:0000256" key="3">
    <source>
        <dbReference type="ARBA" id="ARBA00023163"/>
    </source>
</evidence>